<sequence length="185" mass="19368">MTPGTLLISQPFLGDPNFERSVVLVCRDAPASGTFGLVLNRPTELMLSDVMTLPLGSASSAAALPLLAGGPVGPDTLHYLHRSAGVPGAAALGQGVYWGGEFAALLAQLGSGALAAADVRLFVGYAGWGPGQLAAERQDRRWATHPASAGKVFTLATDAFWRAILREKGGRFQAWANYPVDPRLN</sequence>
<accession>A0A502GVQ0</accession>
<proteinExistence type="inferred from homology"/>
<comment type="caution">
    <text evidence="2">The sequence shown here is derived from an EMBL/GenBank/DDBJ whole genome shotgun (WGS) entry which is preliminary data.</text>
</comment>
<dbReference type="RefSeq" id="WP_140466731.1">
    <property type="nucleotide sequence ID" value="NZ_RCYZ01000004.1"/>
</dbReference>
<dbReference type="EMBL" id="RCYZ01000004">
    <property type="protein sequence ID" value="TPG66041.1"/>
    <property type="molecule type" value="Genomic_DNA"/>
</dbReference>
<gene>
    <name evidence="2" type="ORF">EAH73_11770</name>
</gene>
<dbReference type="Pfam" id="PF02622">
    <property type="entry name" value="DUF179"/>
    <property type="match status" value="1"/>
</dbReference>
<dbReference type="Gene3D" id="3.40.1740.10">
    <property type="entry name" value="VC0467-like"/>
    <property type="match status" value="1"/>
</dbReference>
<dbReference type="Proteomes" id="UP000317646">
    <property type="component" value="Unassembled WGS sequence"/>
</dbReference>
<comment type="similarity">
    <text evidence="1">Belongs to the UPF0301 (AlgH) family.</text>
</comment>
<dbReference type="PANTHER" id="PTHR30327">
    <property type="entry name" value="UNCHARACTERIZED PROTEIN YQGE"/>
    <property type="match status" value="1"/>
</dbReference>
<evidence type="ECO:0000256" key="1">
    <source>
        <dbReference type="ARBA" id="ARBA00009600"/>
    </source>
</evidence>
<name>A0A502GVQ0_9BACT</name>
<evidence type="ECO:0000313" key="3">
    <source>
        <dbReference type="Proteomes" id="UP000317646"/>
    </source>
</evidence>
<dbReference type="OrthoDB" id="9807486at2"/>
<dbReference type="InterPro" id="IPR003774">
    <property type="entry name" value="AlgH-like"/>
</dbReference>
<evidence type="ECO:0000313" key="2">
    <source>
        <dbReference type="EMBL" id="TPG66041.1"/>
    </source>
</evidence>
<reference evidence="2 3" key="1">
    <citation type="journal article" date="2019" name="Environ. Microbiol.">
        <title>Species interactions and distinct microbial communities in high Arctic permafrost affected cryosols are associated with the CH4 and CO2 gas fluxes.</title>
        <authorList>
            <person name="Altshuler I."/>
            <person name="Hamel J."/>
            <person name="Turney S."/>
            <person name="Magnuson E."/>
            <person name="Levesque R."/>
            <person name="Greer C."/>
            <person name="Whyte L.G."/>
        </authorList>
    </citation>
    <scope>NUCLEOTIDE SEQUENCE [LARGE SCALE GENOMIC DNA]</scope>
    <source>
        <strain evidence="2 3">S9.2P</strain>
    </source>
</reference>
<dbReference type="GO" id="GO:0005829">
    <property type="term" value="C:cytosol"/>
    <property type="evidence" value="ECO:0007669"/>
    <property type="project" value="TreeGrafter"/>
</dbReference>
<dbReference type="SUPFAM" id="SSF143456">
    <property type="entry name" value="VC0467-like"/>
    <property type="match status" value="1"/>
</dbReference>
<dbReference type="PANTHER" id="PTHR30327:SF1">
    <property type="entry name" value="UPF0301 PROTEIN YQGE"/>
    <property type="match status" value="1"/>
</dbReference>
<organism evidence="2 3">
    <name type="scientific">Hymenobacter nivis</name>
    <dbReference type="NCBI Taxonomy" id="1850093"/>
    <lineage>
        <taxon>Bacteria</taxon>
        <taxon>Pseudomonadati</taxon>
        <taxon>Bacteroidota</taxon>
        <taxon>Cytophagia</taxon>
        <taxon>Cytophagales</taxon>
        <taxon>Hymenobacteraceae</taxon>
        <taxon>Hymenobacter</taxon>
    </lineage>
</organism>
<dbReference type="AlphaFoldDB" id="A0A502GVQ0"/>
<keyword evidence="3" id="KW-1185">Reference proteome</keyword>
<protein>
    <submittedName>
        <fullName evidence="2">YqgE/AlgH family protein</fullName>
    </submittedName>
</protein>